<evidence type="ECO:0000256" key="2">
    <source>
        <dbReference type="ARBA" id="ARBA00006220"/>
    </source>
</evidence>
<comment type="similarity">
    <text evidence="2">Belongs to the PPase family.</text>
</comment>
<dbReference type="SUPFAM" id="SSF50324">
    <property type="entry name" value="Inorganic pyrophosphatase"/>
    <property type="match status" value="1"/>
</dbReference>
<dbReference type="EC" id="3.6.1.1" evidence="3"/>
<reference evidence="7 8" key="1">
    <citation type="journal article" date="2017" name="Int. J. Parasitol.">
        <title>The genome of the protozoan parasite Cystoisospora suis and a reverse vaccinology approach to identify vaccine candidates.</title>
        <authorList>
            <person name="Palmieri N."/>
            <person name="Shrestha A."/>
            <person name="Ruttkowski B."/>
            <person name="Beck T."/>
            <person name="Vogl C."/>
            <person name="Tomley F."/>
            <person name="Blake D.P."/>
            <person name="Joachim A."/>
        </authorList>
    </citation>
    <scope>NUCLEOTIDE SEQUENCE [LARGE SCALE GENOMIC DNA]</scope>
    <source>
        <strain evidence="7 8">Wien I</strain>
    </source>
</reference>
<dbReference type="GO" id="GO:0005737">
    <property type="term" value="C:cytoplasm"/>
    <property type="evidence" value="ECO:0007669"/>
    <property type="project" value="InterPro"/>
</dbReference>
<dbReference type="GO" id="GO:0000287">
    <property type="term" value="F:magnesium ion binding"/>
    <property type="evidence" value="ECO:0007669"/>
    <property type="project" value="InterPro"/>
</dbReference>
<evidence type="ECO:0000256" key="4">
    <source>
        <dbReference type="ARBA" id="ARBA00022723"/>
    </source>
</evidence>
<dbReference type="RefSeq" id="XP_067925276.1">
    <property type="nucleotide sequence ID" value="XM_068062756.1"/>
</dbReference>
<comment type="caution">
    <text evidence="7">The sequence shown here is derived from an EMBL/GenBank/DDBJ whole genome shotgun (WGS) entry which is preliminary data.</text>
</comment>
<dbReference type="GO" id="GO:0004427">
    <property type="term" value="F:inorganic diphosphate phosphatase activity"/>
    <property type="evidence" value="ECO:0007669"/>
    <property type="project" value="UniProtKB-EC"/>
</dbReference>
<evidence type="ECO:0000313" key="8">
    <source>
        <dbReference type="Proteomes" id="UP000221165"/>
    </source>
</evidence>
<dbReference type="InterPro" id="IPR036649">
    <property type="entry name" value="Pyrophosphatase_sf"/>
</dbReference>
<evidence type="ECO:0000313" key="7">
    <source>
        <dbReference type="EMBL" id="PHJ23601.1"/>
    </source>
</evidence>
<dbReference type="VEuPathDB" id="ToxoDB:CSUI_002556"/>
<dbReference type="OrthoDB" id="1608002at2759"/>
<proteinExistence type="inferred from homology"/>
<keyword evidence="8" id="KW-1185">Reference proteome</keyword>
<feature type="non-terminal residue" evidence="7">
    <location>
        <position position="1"/>
    </location>
</feature>
<name>A0A2C6KHT3_9APIC</name>
<dbReference type="EMBL" id="MIGC01001068">
    <property type="protein sequence ID" value="PHJ23601.1"/>
    <property type="molecule type" value="Genomic_DNA"/>
</dbReference>
<accession>A0A2C6KHT3</accession>
<evidence type="ECO:0000256" key="1">
    <source>
        <dbReference type="ARBA" id="ARBA00001946"/>
    </source>
</evidence>
<dbReference type="AlphaFoldDB" id="A0A2C6KHT3"/>
<dbReference type="InterPro" id="IPR008162">
    <property type="entry name" value="Pyrophosphatase"/>
</dbReference>
<sequence>IDKGELDWKVLAIRQGDPLFSKLRNGLQDVERYCPGVISGIREWFRWYKLPTDNTLSLFGHEERAVSAEVAREVVLHAHHHYIVFLKAEKERRLKKLHKGPELQEGKQKRLTDDESIDEKALSSFWIPLRE</sequence>
<keyword evidence="5" id="KW-0378">Hydrolase</keyword>
<evidence type="ECO:0000256" key="5">
    <source>
        <dbReference type="ARBA" id="ARBA00022801"/>
    </source>
</evidence>
<dbReference type="Pfam" id="PF00719">
    <property type="entry name" value="Pyrophosphatase"/>
    <property type="match status" value="1"/>
</dbReference>
<keyword evidence="4" id="KW-0479">Metal-binding</keyword>
<dbReference type="PANTHER" id="PTHR10286">
    <property type="entry name" value="INORGANIC PYROPHOSPHATASE"/>
    <property type="match status" value="1"/>
</dbReference>
<keyword evidence="6" id="KW-0460">Magnesium</keyword>
<protein>
    <recommendedName>
        <fullName evidence="3">inorganic diphosphatase</fullName>
        <ecNumber evidence="3">3.6.1.1</ecNumber>
    </recommendedName>
</protein>
<evidence type="ECO:0000256" key="3">
    <source>
        <dbReference type="ARBA" id="ARBA00012146"/>
    </source>
</evidence>
<dbReference type="GO" id="GO:0006796">
    <property type="term" value="P:phosphate-containing compound metabolic process"/>
    <property type="evidence" value="ECO:0007669"/>
    <property type="project" value="InterPro"/>
</dbReference>
<dbReference type="Proteomes" id="UP000221165">
    <property type="component" value="Unassembled WGS sequence"/>
</dbReference>
<gene>
    <name evidence="7" type="ORF">CSUI_002556</name>
</gene>
<evidence type="ECO:0000256" key="6">
    <source>
        <dbReference type="ARBA" id="ARBA00022842"/>
    </source>
</evidence>
<dbReference type="Gene3D" id="3.90.80.10">
    <property type="entry name" value="Inorganic pyrophosphatase"/>
    <property type="match status" value="1"/>
</dbReference>
<organism evidence="7 8">
    <name type="scientific">Cystoisospora suis</name>
    <dbReference type="NCBI Taxonomy" id="483139"/>
    <lineage>
        <taxon>Eukaryota</taxon>
        <taxon>Sar</taxon>
        <taxon>Alveolata</taxon>
        <taxon>Apicomplexa</taxon>
        <taxon>Conoidasida</taxon>
        <taxon>Coccidia</taxon>
        <taxon>Eucoccidiorida</taxon>
        <taxon>Eimeriorina</taxon>
        <taxon>Sarcocystidae</taxon>
        <taxon>Cystoisospora</taxon>
    </lineage>
</organism>
<dbReference type="GeneID" id="94425967"/>
<comment type="cofactor">
    <cofactor evidence="1">
        <name>Mg(2+)</name>
        <dbReference type="ChEBI" id="CHEBI:18420"/>
    </cofactor>
</comment>